<reference evidence="2 3" key="1">
    <citation type="submission" date="2014-10" db="EMBL/GenBank/DDBJ databases">
        <title>Draft genome sequence of Novosphingobium subterraneum DSM 12447.</title>
        <authorList>
            <person name="Gan H.M."/>
            <person name="Gan H.Y."/>
            <person name="Savka M.A."/>
        </authorList>
    </citation>
    <scope>NUCLEOTIDE SEQUENCE [LARGE SCALE GENOMIC DNA]</scope>
    <source>
        <strain evidence="2 3">DSM 12447</strain>
    </source>
</reference>
<dbReference type="PANTHER" id="PTHR43591">
    <property type="entry name" value="METHYLTRANSFERASE"/>
    <property type="match status" value="1"/>
</dbReference>
<dbReference type="GO" id="GO:0008168">
    <property type="term" value="F:methyltransferase activity"/>
    <property type="evidence" value="ECO:0007669"/>
    <property type="project" value="UniProtKB-KW"/>
</dbReference>
<keyword evidence="2" id="KW-0808">Transferase</keyword>
<evidence type="ECO:0000313" key="3">
    <source>
        <dbReference type="Proteomes" id="UP000031338"/>
    </source>
</evidence>
<dbReference type="PANTHER" id="PTHR43591:SF24">
    <property type="entry name" value="2-METHOXY-6-POLYPRENYL-1,4-BENZOQUINOL METHYLASE, MITOCHONDRIAL"/>
    <property type="match status" value="1"/>
</dbReference>
<evidence type="ECO:0000259" key="1">
    <source>
        <dbReference type="Pfam" id="PF13649"/>
    </source>
</evidence>
<dbReference type="AlphaFoldDB" id="A0A0B8ZK83"/>
<dbReference type="Proteomes" id="UP000031338">
    <property type="component" value="Unassembled WGS sequence"/>
</dbReference>
<evidence type="ECO:0000313" key="2">
    <source>
        <dbReference type="EMBL" id="KHS46616.1"/>
    </source>
</evidence>
<name>A0A0B8ZK83_9SPHN</name>
<gene>
    <name evidence="2" type="ORF">NJ75_02210</name>
</gene>
<organism evidence="2 3">
    <name type="scientific">Novosphingobium subterraneum</name>
    <dbReference type="NCBI Taxonomy" id="48936"/>
    <lineage>
        <taxon>Bacteria</taxon>
        <taxon>Pseudomonadati</taxon>
        <taxon>Pseudomonadota</taxon>
        <taxon>Alphaproteobacteria</taxon>
        <taxon>Sphingomonadales</taxon>
        <taxon>Sphingomonadaceae</taxon>
        <taxon>Novosphingobium</taxon>
    </lineage>
</organism>
<dbReference type="Gene3D" id="3.40.50.150">
    <property type="entry name" value="Vaccinia Virus protein VP39"/>
    <property type="match status" value="1"/>
</dbReference>
<dbReference type="SUPFAM" id="SSF53335">
    <property type="entry name" value="S-adenosyl-L-methionine-dependent methyltransferases"/>
    <property type="match status" value="1"/>
</dbReference>
<dbReference type="STRING" id="48936.NJ75_02210"/>
<keyword evidence="2" id="KW-0489">Methyltransferase</keyword>
<comment type="caution">
    <text evidence="2">The sequence shown here is derived from an EMBL/GenBank/DDBJ whole genome shotgun (WGS) entry which is preliminary data.</text>
</comment>
<sequence length="274" mass="28835">MTNASDWQGTVGRSWASEWRRTDVSFSDLTPKLLAAIAREPGAAVADIGCGAGELSIAIAEARPQAQVTGVDISADLVDAAGSRAIQPNLTFELADASQWQPASRPDLYVSRHGVMFFSDPQAAFAHLAAQAMPGARMVFSCFRKAAENDWAAAIAALLPKGDSPPASPTAPGPFAFALPEHVRRCMAGWRAVEFAPVDFRYIAGTGPDAVGEAMALFGRIGPAAAALRTLPEAERAAVEMRLAELVEAHHRDGVVAFNAAAWLVSATSDHNDG</sequence>
<dbReference type="CDD" id="cd02440">
    <property type="entry name" value="AdoMet_MTases"/>
    <property type="match status" value="1"/>
</dbReference>
<dbReference type="EMBL" id="JRVC01000009">
    <property type="protein sequence ID" value="KHS46616.1"/>
    <property type="molecule type" value="Genomic_DNA"/>
</dbReference>
<dbReference type="InterPro" id="IPR029063">
    <property type="entry name" value="SAM-dependent_MTases_sf"/>
</dbReference>
<feature type="domain" description="Methyltransferase" evidence="1">
    <location>
        <begin position="45"/>
        <end position="130"/>
    </location>
</feature>
<dbReference type="PATRIC" id="fig|48936.3.peg.2219"/>
<protein>
    <submittedName>
        <fullName evidence="2">Methyltransferase</fullName>
    </submittedName>
</protein>
<dbReference type="InterPro" id="IPR041698">
    <property type="entry name" value="Methyltransf_25"/>
</dbReference>
<dbReference type="Pfam" id="PF13649">
    <property type="entry name" value="Methyltransf_25"/>
    <property type="match status" value="1"/>
</dbReference>
<accession>A0A0B8ZK83</accession>
<dbReference type="GO" id="GO:0032259">
    <property type="term" value="P:methylation"/>
    <property type="evidence" value="ECO:0007669"/>
    <property type="project" value="UniProtKB-KW"/>
</dbReference>
<proteinExistence type="predicted"/>
<keyword evidence="3" id="KW-1185">Reference proteome</keyword>
<dbReference type="RefSeq" id="WP_039334320.1">
    <property type="nucleotide sequence ID" value="NZ_JRVC01000009.1"/>
</dbReference>